<dbReference type="EMBL" id="WIVE01000108">
    <property type="protein sequence ID" value="MQX38489.1"/>
    <property type="molecule type" value="Genomic_DNA"/>
</dbReference>
<name>A0A7X1ZH75_9PROT</name>
<dbReference type="Proteomes" id="UP000434582">
    <property type="component" value="Unassembled WGS sequence"/>
</dbReference>
<evidence type="ECO:0000313" key="3">
    <source>
        <dbReference type="Proteomes" id="UP000434582"/>
    </source>
</evidence>
<feature type="region of interest" description="Disordered" evidence="1">
    <location>
        <begin position="172"/>
        <end position="191"/>
    </location>
</feature>
<evidence type="ECO:0000313" key="2">
    <source>
        <dbReference type="EMBL" id="MQX38489.1"/>
    </source>
</evidence>
<dbReference type="RefSeq" id="WP_153347012.1">
    <property type="nucleotide sequence ID" value="NZ_WIVE01000108.1"/>
</dbReference>
<evidence type="ECO:0000256" key="1">
    <source>
        <dbReference type="SAM" id="MobiDB-lite"/>
    </source>
</evidence>
<reference evidence="2 3" key="1">
    <citation type="submission" date="2019-10" db="EMBL/GenBank/DDBJ databases">
        <title>Draft whole-genome sequence of the purple nonsulfur photosynthetic bacterium Roseospira navarrensis DSM 15114.</title>
        <authorList>
            <person name="Kyndt J.A."/>
            <person name="Meyer T.E."/>
        </authorList>
    </citation>
    <scope>NUCLEOTIDE SEQUENCE [LARGE SCALE GENOMIC DNA]</scope>
    <source>
        <strain evidence="2 3">DSM 15114</strain>
    </source>
</reference>
<proteinExistence type="predicted"/>
<organism evidence="2 3">
    <name type="scientific">Roseospira navarrensis</name>
    <dbReference type="NCBI Taxonomy" id="140058"/>
    <lineage>
        <taxon>Bacteria</taxon>
        <taxon>Pseudomonadati</taxon>
        <taxon>Pseudomonadota</taxon>
        <taxon>Alphaproteobacteria</taxon>
        <taxon>Rhodospirillales</taxon>
        <taxon>Rhodospirillaceae</taxon>
        <taxon>Roseospira</taxon>
    </lineage>
</organism>
<protein>
    <submittedName>
        <fullName evidence="2">Uncharacterized protein</fullName>
    </submittedName>
</protein>
<sequence length="191" mass="21079">MKRPVRETLLLILLTIVLIVVGVGKEFILDYRNGQTGMRIKVAELMEDLDTTQATVLGLTATLGDFGETLRGAADSQSSESRYVAEDLRALNASVQASGDDLKEIQAYLKLRHRTDVAADQALRERARDLALMYAFAPPLNPDASERLQSLLYQRKMDSILKDWPSVEPRAYLPPADLDLTPDSAPAAPPE</sequence>
<comment type="caution">
    <text evidence="2">The sequence shown here is derived from an EMBL/GenBank/DDBJ whole genome shotgun (WGS) entry which is preliminary data.</text>
</comment>
<dbReference type="AlphaFoldDB" id="A0A7X1ZH75"/>
<gene>
    <name evidence="2" type="ORF">GHC57_18380</name>
</gene>
<keyword evidence="3" id="KW-1185">Reference proteome</keyword>
<accession>A0A7X1ZH75</accession>